<dbReference type="EMBL" id="CAKOGP040000113">
    <property type="protein sequence ID" value="CAJ1930859.1"/>
    <property type="molecule type" value="Genomic_DNA"/>
</dbReference>
<accession>A0AAD2CFJ9</accession>
<organism evidence="1 2">
    <name type="scientific">Cylindrotheca closterium</name>
    <dbReference type="NCBI Taxonomy" id="2856"/>
    <lineage>
        <taxon>Eukaryota</taxon>
        <taxon>Sar</taxon>
        <taxon>Stramenopiles</taxon>
        <taxon>Ochrophyta</taxon>
        <taxon>Bacillariophyta</taxon>
        <taxon>Bacillariophyceae</taxon>
        <taxon>Bacillariophycidae</taxon>
        <taxon>Bacillariales</taxon>
        <taxon>Bacillariaceae</taxon>
        <taxon>Cylindrotheca</taxon>
    </lineage>
</organism>
<comment type="caution">
    <text evidence="1">The sequence shown here is derived from an EMBL/GenBank/DDBJ whole genome shotgun (WGS) entry which is preliminary data.</text>
</comment>
<name>A0AAD2CFJ9_9STRA</name>
<dbReference type="Proteomes" id="UP001295423">
    <property type="component" value="Unassembled WGS sequence"/>
</dbReference>
<reference evidence="1" key="1">
    <citation type="submission" date="2023-08" db="EMBL/GenBank/DDBJ databases">
        <authorList>
            <person name="Audoor S."/>
            <person name="Bilcke G."/>
        </authorList>
    </citation>
    <scope>NUCLEOTIDE SEQUENCE</scope>
</reference>
<protein>
    <submittedName>
        <fullName evidence="1">Uncharacterized protein</fullName>
    </submittedName>
</protein>
<evidence type="ECO:0000313" key="1">
    <source>
        <dbReference type="EMBL" id="CAJ1930859.1"/>
    </source>
</evidence>
<evidence type="ECO:0000313" key="2">
    <source>
        <dbReference type="Proteomes" id="UP001295423"/>
    </source>
</evidence>
<proteinExistence type="predicted"/>
<gene>
    <name evidence="1" type="ORF">CYCCA115_LOCUS2123</name>
</gene>
<keyword evidence="2" id="KW-1185">Reference proteome</keyword>
<sequence>MPPFNHRDDPFLTFHEKEPQKDETFKKSVSFASHAQEYFAINRANYSPLEMKNSWYDKLDFVEFTLDIRRTVEIIERGDAHNSQLLDDVNYTTRGSICRKTCTARRRREIRNGAKECVLKAQDTFRHNAEYISSVYTQYSQASVQEALQQAEQDHHDAKMVVNSQLAAVAEFWDSYFSDAWITHFEDGSPPLPPPKSTQGPPNLLTDDFLETEPYGFDDSWLVGPVA</sequence>
<dbReference type="AlphaFoldDB" id="A0AAD2CFJ9"/>